<evidence type="ECO:0000259" key="5">
    <source>
        <dbReference type="PROSITE" id="PS50931"/>
    </source>
</evidence>
<dbReference type="EMBL" id="CAJNBK010000003">
    <property type="protein sequence ID" value="CAE6722418.1"/>
    <property type="molecule type" value="Genomic_DNA"/>
</dbReference>
<dbReference type="PANTHER" id="PTHR30537:SF72">
    <property type="entry name" value="LYSR FAMILY TRANSCRIPTIONAL REGULATOR"/>
    <property type="match status" value="1"/>
</dbReference>
<comment type="caution">
    <text evidence="6">The sequence shown here is derived from an EMBL/GenBank/DDBJ whole genome shotgun (WGS) entry which is preliminary data.</text>
</comment>
<feature type="domain" description="HTH lysR-type" evidence="5">
    <location>
        <begin position="1"/>
        <end position="59"/>
    </location>
</feature>
<keyword evidence="3" id="KW-0238">DNA-binding</keyword>
<dbReference type="Pfam" id="PF03466">
    <property type="entry name" value="LysR_substrate"/>
    <property type="match status" value="1"/>
</dbReference>
<organism evidence="6 7">
    <name type="scientific">Paraburkholderia haematera</name>
    <dbReference type="NCBI Taxonomy" id="2793077"/>
    <lineage>
        <taxon>Bacteria</taxon>
        <taxon>Pseudomonadati</taxon>
        <taxon>Pseudomonadota</taxon>
        <taxon>Betaproteobacteria</taxon>
        <taxon>Burkholderiales</taxon>
        <taxon>Burkholderiaceae</taxon>
        <taxon>Paraburkholderia</taxon>
    </lineage>
</organism>
<evidence type="ECO:0000313" key="6">
    <source>
        <dbReference type="EMBL" id="CAE6722418.1"/>
    </source>
</evidence>
<dbReference type="Gene3D" id="3.40.190.290">
    <property type="match status" value="1"/>
</dbReference>
<evidence type="ECO:0000256" key="3">
    <source>
        <dbReference type="ARBA" id="ARBA00023125"/>
    </source>
</evidence>
<dbReference type="SUPFAM" id="SSF53850">
    <property type="entry name" value="Periplasmic binding protein-like II"/>
    <property type="match status" value="1"/>
</dbReference>
<protein>
    <submittedName>
        <fullName evidence="6">HTH-type transcriptional regulator PgrR</fullName>
    </submittedName>
</protein>
<evidence type="ECO:0000313" key="7">
    <source>
        <dbReference type="Proteomes" id="UP000672526"/>
    </source>
</evidence>
<evidence type="ECO:0000256" key="1">
    <source>
        <dbReference type="ARBA" id="ARBA00009437"/>
    </source>
</evidence>
<dbReference type="CDD" id="cd08472">
    <property type="entry name" value="PBP2_CrgA_like_3"/>
    <property type="match status" value="1"/>
</dbReference>
<name>A0ABN7KZ96_9BURK</name>
<keyword evidence="2" id="KW-0805">Transcription regulation</keyword>
<dbReference type="SUPFAM" id="SSF46785">
    <property type="entry name" value="Winged helix' DNA-binding domain"/>
    <property type="match status" value="1"/>
</dbReference>
<evidence type="ECO:0000256" key="4">
    <source>
        <dbReference type="ARBA" id="ARBA00023163"/>
    </source>
</evidence>
<dbReference type="RefSeq" id="WP_211610516.1">
    <property type="nucleotide sequence ID" value="NZ_CAJNBK010000003.1"/>
</dbReference>
<dbReference type="Gene3D" id="1.10.10.10">
    <property type="entry name" value="Winged helix-like DNA-binding domain superfamily/Winged helix DNA-binding domain"/>
    <property type="match status" value="1"/>
</dbReference>
<keyword evidence="4" id="KW-0804">Transcription</keyword>
<evidence type="ECO:0000256" key="2">
    <source>
        <dbReference type="ARBA" id="ARBA00023015"/>
    </source>
</evidence>
<accession>A0ABN7KZ96</accession>
<dbReference type="InterPro" id="IPR036388">
    <property type="entry name" value="WH-like_DNA-bd_sf"/>
</dbReference>
<gene>
    <name evidence="6" type="primary">pgrR_3</name>
    <name evidence="6" type="ORF">R69888_01672</name>
</gene>
<dbReference type="Pfam" id="PF00126">
    <property type="entry name" value="HTH_1"/>
    <property type="match status" value="1"/>
</dbReference>
<dbReference type="PANTHER" id="PTHR30537">
    <property type="entry name" value="HTH-TYPE TRANSCRIPTIONAL REGULATOR"/>
    <property type="match status" value="1"/>
</dbReference>
<sequence>MDLLQGMAVFKRVVDASSFSKAADSLEIPRASVSTLVQNLESHLGVRLLNRTTRSVQVTDDGALYYEYCARILAEVSDAESALSNKRLNPRGTIRVDTSATFAANVLLPAMRDFNARFPDITVKLGLADRNVDLVQEGVDCVIRIGVLDDSNLVARPIGGVRTTVCASPAYLDQMGEPTTPDDLDRHRAVNYFSARTGRLYPLELEVDGAWIRKPVNGILAVNEGLVYVMSAIEGLGIIQVPRFMVAKAIQAGTLREILCTYPRPCLPLSLLYPHRRLSTCVRIFSEWVHELAQNNPDLNGEELPEGGASRAAYAR</sequence>
<dbReference type="Proteomes" id="UP000672526">
    <property type="component" value="Unassembled WGS sequence"/>
</dbReference>
<keyword evidence="7" id="KW-1185">Reference proteome</keyword>
<comment type="similarity">
    <text evidence="1">Belongs to the LysR transcriptional regulatory family.</text>
</comment>
<dbReference type="InterPro" id="IPR005119">
    <property type="entry name" value="LysR_subst-bd"/>
</dbReference>
<dbReference type="PROSITE" id="PS50931">
    <property type="entry name" value="HTH_LYSR"/>
    <property type="match status" value="1"/>
</dbReference>
<proteinExistence type="inferred from homology"/>
<reference evidence="6 7" key="1">
    <citation type="submission" date="2021-02" db="EMBL/GenBank/DDBJ databases">
        <authorList>
            <person name="Vanwijnsberghe S."/>
        </authorList>
    </citation>
    <scope>NUCLEOTIDE SEQUENCE [LARGE SCALE GENOMIC DNA]</scope>
    <source>
        <strain evidence="6 7">LMG 31837</strain>
    </source>
</reference>
<dbReference type="InterPro" id="IPR058163">
    <property type="entry name" value="LysR-type_TF_proteobact-type"/>
</dbReference>
<dbReference type="InterPro" id="IPR036390">
    <property type="entry name" value="WH_DNA-bd_sf"/>
</dbReference>
<dbReference type="InterPro" id="IPR000847">
    <property type="entry name" value="LysR_HTH_N"/>
</dbReference>